<dbReference type="EMBL" id="CALZ01000029">
    <property type="protein sequence ID" value="CCK82948.1"/>
    <property type="molecule type" value="Genomic_DNA"/>
</dbReference>
<dbReference type="InterPro" id="IPR011004">
    <property type="entry name" value="Trimer_LpxA-like_sf"/>
</dbReference>
<protein>
    <submittedName>
        <fullName evidence="1">EpsO</fullName>
    </submittedName>
</protein>
<dbReference type="OrthoDB" id="9814490at2"/>
<sequence length="179" mass="20218">MKHNFYTDNMFYYDYSTKTRVRLELINDHWISLRKFFFFLRKAEFYDQKHSLFDKFLSFYYQRRKNSLGNKLGLYIPLNVIGKNFTLWHHGTVIINGDAKVGNNCIFHGNNCIGNNGKTTDAPVIHDEVELGFGSSVIGNVELAKGIKVGAGAVVTKSCLVEGATLVGIPAKMVVKNDS</sequence>
<dbReference type="Gene3D" id="2.160.10.10">
    <property type="entry name" value="Hexapeptide repeat proteins"/>
    <property type="match status" value="1"/>
</dbReference>
<dbReference type="PANTHER" id="PTHR42811">
    <property type="entry name" value="SERINE ACETYLTRANSFERASE"/>
    <property type="match status" value="1"/>
</dbReference>
<name>K0NPZ5_9LACO</name>
<dbReference type="SUPFAM" id="SSF51161">
    <property type="entry name" value="Trimeric LpxA-like enzymes"/>
    <property type="match status" value="1"/>
</dbReference>
<evidence type="ECO:0000313" key="1">
    <source>
        <dbReference type="EMBL" id="CCK82948.1"/>
    </source>
</evidence>
<reference evidence="1 2" key="1">
    <citation type="submission" date="2012-08" db="EMBL/GenBank/DDBJ databases">
        <title>Draft Genome Sequences of Lactobacillus equicursoris CIP 110162T, isolated from thoroughbred racehorse feces and Lactobacillus sp. CRBIP 24.137 isolated from urine of human.</title>
        <authorList>
            <person name="Cousin S."/>
            <person name="Loux V."/>
            <person name="Ma L."/>
            <person name="Creno S."/>
            <person name="Clermont D."/>
            <person name="Bizet C."/>
            <person name="Bouchier C."/>
        </authorList>
    </citation>
    <scope>NUCLEOTIDE SEQUENCE [LARGE SCALE GENOMIC DNA]</scope>
    <source>
        <strain evidence="1 2">66c</strain>
    </source>
</reference>
<proteinExistence type="predicted"/>
<evidence type="ECO:0000313" key="2">
    <source>
        <dbReference type="Proteomes" id="UP000009325"/>
    </source>
</evidence>
<organism evidence="1 2">
    <name type="scientific">Lactobacillus equicursoris 66c</name>
    <dbReference type="NCBI Taxonomy" id="872326"/>
    <lineage>
        <taxon>Bacteria</taxon>
        <taxon>Bacillati</taxon>
        <taxon>Bacillota</taxon>
        <taxon>Bacilli</taxon>
        <taxon>Lactobacillales</taxon>
        <taxon>Lactobacillaceae</taxon>
        <taxon>Lactobacillus</taxon>
    </lineage>
</organism>
<comment type="caution">
    <text evidence="1">The sequence shown here is derived from an EMBL/GenBank/DDBJ whole genome shotgun (WGS) entry which is preliminary data.</text>
</comment>
<dbReference type="AlphaFoldDB" id="K0NPZ5"/>
<accession>K0NPZ5</accession>
<dbReference type="Proteomes" id="UP000009325">
    <property type="component" value="Unassembled WGS sequence"/>
</dbReference>
<gene>
    <name evidence="1" type="ORF">BN146_01500</name>
</gene>